<name>A0A015L9Y1_RHIIW</name>
<dbReference type="OrthoDB" id="2347489at2759"/>
<sequence length="98" mass="11373">MQVFSTSDLEADFRDPDELSRWLAIKSENGTNIVRDAFSRIVFARLGSKCIYCYKYFSLPIELTRSFNERLKTESDVENEFDLPPVDEIPLEQAESVE</sequence>
<dbReference type="EMBL" id="JEMT01029645">
    <property type="protein sequence ID" value="EXX51603.1"/>
    <property type="molecule type" value="Genomic_DNA"/>
</dbReference>
<dbReference type="Proteomes" id="UP000022910">
    <property type="component" value="Unassembled WGS sequence"/>
</dbReference>
<comment type="caution">
    <text evidence="1">The sequence shown here is derived from an EMBL/GenBank/DDBJ whole genome shotgun (WGS) entry which is preliminary data.</text>
</comment>
<protein>
    <submittedName>
        <fullName evidence="1">Uncharacterized protein</fullName>
    </submittedName>
</protein>
<organism evidence="1 2">
    <name type="scientific">Rhizophagus irregularis (strain DAOM 197198w)</name>
    <name type="common">Glomus intraradices</name>
    <dbReference type="NCBI Taxonomy" id="1432141"/>
    <lineage>
        <taxon>Eukaryota</taxon>
        <taxon>Fungi</taxon>
        <taxon>Fungi incertae sedis</taxon>
        <taxon>Mucoromycota</taxon>
        <taxon>Glomeromycotina</taxon>
        <taxon>Glomeromycetes</taxon>
        <taxon>Glomerales</taxon>
        <taxon>Glomeraceae</taxon>
        <taxon>Rhizophagus</taxon>
    </lineage>
</organism>
<evidence type="ECO:0000313" key="1">
    <source>
        <dbReference type="EMBL" id="EXX51603.1"/>
    </source>
</evidence>
<evidence type="ECO:0000313" key="2">
    <source>
        <dbReference type="Proteomes" id="UP000022910"/>
    </source>
</evidence>
<dbReference type="HOGENOM" id="CLU_2334792_0_0_1"/>
<keyword evidence="2" id="KW-1185">Reference proteome</keyword>
<dbReference type="AlphaFoldDB" id="A0A015L9Y1"/>
<proteinExistence type="predicted"/>
<reference evidence="1 2" key="1">
    <citation type="submission" date="2014-02" db="EMBL/GenBank/DDBJ databases">
        <title>Single nucleus genome sequencing reveals high similarity among nuclei of an endomycorrhizal fungus.</title>
        <authorList>
            <person name="Lin K."/>
            <person name="Geurts R."/>
            <person name="Zhang Z."/>
            <person name="Limpens E."/>
            <person name="Saunders D.G."/>
            <person name="Mu D."/>
            <person name="Pang E."/>
            <person name="Cao H."/>
            <person name="Cha H."/>
            <person name="Lin T."/>
            <person name="Zhou Q."/>
            <person name="Shang Y."/>
            <person name="Li Y."/>
            <person name="Ivanov S."/>
            <person name="Sharma T."/>
            <person name="Velzen R.V."/>
            <person name="Ruijter N.D."/>
            <person name="Aanen D.K."/>
            <person name="Win J."/>
            <person name="Kamoun S."/>
            <person name="Bisseling T."/>
            <person name="Huang S."/>
        </authorList>
    </citation>
    <scope>NUCLEOTIDE SEQUENCE [LARGE SCALE GENOMIC DNA]</scope>
    <source>
        <strain evidence="2">DAOM197198w</strain>
    </source>
</reference>
<accession>A0A015L9Y1</accession>
<gene>
    <name evidence="1" type="ORF">RirG_260490</name>
</gene>